<dbReference type="AlphaFoldDB" id="A0AA41Q6D7"/>
<feature type="region of interest" description="Disordered" evidence="1">
    <location>
        <begin position="1"/>
        <end position="48"/>
    </location>
</feature>
<evidence type="ECO:0000313" key="3">
    <source>
        <dbReference type="Proteomes" id="UP001165378"/>
    </source>
</evidence>
<keyword evidence="3" id="KW-1185">Reference proteome</keyword>
<feature type="compositionally biased region" description="Basic and acidic residues" evidence="1">
    <location>
        <begin position="20"/>
        <end position="35"/>
    </location>
</feature>
<dbReference type="RefSeq" id="WP_235056775.1">
    <property type="nucleotide sequence ID" value="NZ_JAKFHA010000029.1"/>
</dbReference>
<dbReference type="EMBL" id="JAKFHA010000029">
    <property type="protein sequence ID" value="MCF2532057.1"/>
    <property type="molecule type" value="Genomic_DNA"/>
</dbReference>
<organism evidence="2 3">
    <name type="scientific">Yinghuangia soli</name>
    <dbReference type="NCBI Taxonomy" id="2908204"/>
    <lineage>
        <taxon>Bacteria</taxon>
        <taxon>Bacillati</taxon>
        <taxon>Actinomycetota</taxon>
        <taxon>Actinomycetes</taxon>
        <taxon>Kitasatosporales</taxon>
        <taxon>Streptomycetaceae</taxon>
        <taxon>Yinghuangia</taxon>
    </lineage>
</organism>
<reference evidence="2" key="1">
    <citation type="submission" date="2022-01" db="EMBL/GenBank/DDBJ databases">
        <title>Genome-Based Taxonomic Classification of the Phylum Actinobacteria.</title>
        <authorList>
            <person name="Gao Y."/>
        </authorList>
    </citation>
    <scope>NUCLEOTIDE SEQUENCE</scope>
    <source>
        <strain evidence="2">KLBMP 8922</strain>
    </source>
</reference>
<protein>
    <submittedName>
        <fullName evidence="2">Uncharacterized protein</fullName>
    </submittedName>
</protein>
<evidence type="ECO:0000256" key="1">
    <source>
        <dbReference type="SAM" id="MobiDB-lite"/>
    </source>
</evidence>
<comment type="caution">
    <text evidence="2">The sequence shown here is derived from an EMBL/GenBank/DDBJ whole genome shotgun (WGS) entry which is preliminary data.</text>
</comment>
<accession>A0AA41Q6D7</accession>
<proteinExistence type="predicted"/>
<dbReference type="Proteomes" id="UP001165378">
    <property type="component" value="Unassembled WGS sequence"/>
</dbReference>
<gene>
    <name evidence="2" type="ORF">LZ495_33245</name>
</gene>
<evidence type="ECO:0000313" key="2">
    <source>
        <dbReference type="EMBL" id="MCF2532057.1"/>
    </source>
</evidence>
<name>A0AA41Q6D7_9ACTN</name>
<sequence>MPYDDLARHRGGTAAGTAEKPADDDLRDGVRDEGRAPAAPRGTSWLDGSGTLAGLDARIPAGQHAGECGLLHRY</sequence>